<protein>
    <recommendedName>
        <fullName evidence="7">Glycosyltransferase</fullName>
    </recommendedName>
</protein>
<dbReference type="AlphaFoldDB" id="A0A5J5BZ61"/>
<evidence type="ECO:0000256" key="2">
    <source>
        <dbReference type="ARBA" id="ARBA00022676"/>
    </source>
</evidence>
<keyword evidence="3" id="KW-0808">Transferase</keyword>
<comment type="similarity">
    <text evidence="1">Belongs to the UDP-glycosyltransferase family.</text>
</comment>
<dbReference type="InterPro" id="IPR050481">
    <property type="entry name" value="UDP-glycosyltransf_plant"/>
</dbReference>
<keyword evidence="6" id="KW-1185">Reference proteome</keyword>
<feature type="region of interest" description="Disordered" evidence="4">
    <location>
        <begin position="34"/>
        <end position="60"/>
    </location>
</feature>
<sequence length="554" mass="60754">MKGWVSQEEILTHPAIGGFVSHYGWNSVKEAAQQGVPATREPEDKCRGGGEGGIGNTGTEVSKHKTKFEVGKFTLHHFCILKIQMMPNTSSIKAESPHIVFFPSPGMGHLTPFLRLAAMLASRNCSITLIATQTTVCPADFSEISSFFSSHPEIKRLEFQINQRNTSNSTTDDPFINQFEIINCSVQLLPPLLSSLPQPVSAIFSDFVVAASLTQIAADLGIPHYIVSTTSARCYSTIAYLPVLMSETPAKFSGSSRDIEIPGLAPLPKSIIPPSWLDDLPSNHLLTAYLIPNARSLPKVKGILLNSFNWFEPETIAALMDGRVLSNLPPVFPVGPLQPYKLKNGHHIPWLDDQPAESVVYVSFGSRTAMSNDQIREIGIGLEQSGFAFLWVLKSSKVDENETRELQELLGDSFLESTKKKGMVVRGLVNQEAILAHSAIGGFVNHCEWDSVMEAARQGVPMLAWPQHGDQKMSSEVIENAGLGMWAKDWGWGGESLVKGKEIGERVRELMGNGILRVKAKKVGEEARKAYEFGGSSEKVLMGITEMLKQKDSH</sequence>
<keyword evidence="2" id="KW-0328">Glycosyltransferase</keyword>
<evidence type="ECO:0000313" key="5">
    <source>
        <dbReference type="EMBL" id="KAA8547944.1"/>
    </source>
</evidence>
<dbReference type="InterPro" id="IPR002213">
    <property type="entry name" value="UDP_glucos_trans"/>
</dbReference>
<gene>
    <name evidence="5" type="ORF">F0562_004373</name>
</gene>
<reference evidence="5 6" key="1">
    <citation type="submission" date="2019-09" db="EMBL/GenBank/DDBJ databases">
        <title>A chromosome-level genome assembly of the Chinese tupelo Nyssa sinensis.</title>
        <authorList>
            <person name="Yang X."/>
            <person name="Kang M."/>
            <person name="Yang Y."/>
            <person name="Xiong H."/>
            <person name="Wang M."/>
            <person name="Zhang Z."/>
            <person name="Wang Z."/>
            <person name="Wu H."/>
            <person name="Ma T."/>
            <person name="Liu J."/>
            <person name="Xi Z."/>
        </authorList>
    </citation>
    <scope>NUCLEOTIDE SEQUENCE [LARGE SCALE GENOMIC DNA]</scope>
    <source>
        <strain evidence="5">J267</strain>
        <tissue evidence="5">Leaf</tissue>
    </source>
</reference>
<name>A0A5J5BZ61_9ASTE</name>
<dbReference type="PANTHER" id="PTHR48048">
    <property type="entry name" value="GLYCOSYLTRANSFERASE"/>
    <property type="match status" value="1"/>
</dbReference>
<evidence type="ECO:0000313" key="6">
    <source>
        <dbReference type="Proteomes" id="UP000325577"/>
    </source>
</evidence>
<evidence type="ECO:0000256" key="3">
    <source>
        <dbReference type="ARBA" id="ARBA00022679"/>
    </source>
</evidence>
<dbReference type="Pfam" id="PF00201">
    <property type="entry name" value="UDPGT"/>
    <property type="match status" value="2"/>
</dbReference>
<dbReference type="CDD" id="cd03784">
    <property type="entry name" value="GT1_Gtf-like"/>
    <property type="match status" value="1"/>
</dbReference>
<organism evidence="5 6">
    <name type="scientific">Nyssa sinensis</name>
    <dbReference type="NCBI Taxonomy" id="561372"/>
    <lineage>
        <taxon>Eukaryota</taxon>
        <taxon>Viridiplantae</taxon>
        <taxon>Streptophyta</taxon>
        <taxon>Embryophyta</taxon>
        <taxon>Tracheophyta</taxon>
        <taxon>Spermatophyta</taxon>
        <taxon>Magnoliopsida</taxon>
        <taxon>eudicotyledons</taxon>
        <taxon>Gunneridae</taxon>
        <taxon>Pentapetalae</taxon>
        <taxon>asterids</taxon>
        <taxon>Cornales</taxon>
        <taxon>Nyssaceae</taxon>
        <taxon>Nyssa</taxon>
    </lineage>
</organism>
<dbReference type="FunFam" id="3.40.50.2000:FF:000060">
    <property type="entry name" value="Glycosyltransferase"/>
    <property type="match status" value="1"/>
</dbReference>
<dbReference type="PANTHER" id="PTHR48048:SF76">
    <property type="entry name" value="UDP-GLYCOSYLTRANSFERASE 708D1-LIKE"/>
    <property type="match status" value="1"/>
</dbReference>
<proteinExistence type="inferred from homology"/>
<evidence type="ECO:0000256" key="1">
    <source>
        <dbReference type="ARBA" id="ARBA00009995"/>
    </source>
</evidence>
<dbReference type="SUPFAM" id="SSF53756">
    <property type="entry name" value="UDP-Glycosyltransferase/glycogen phosphorylase"/>
    <property type="match status" value="2"/>
</dbReference>
<dbReference type="GO" id="GO:0035251">
    <property type="term" value="F:UDP-glucosyltransferase activity"/>
    <property type="evidence" value="ECO:0007669"/>
    <property type="project" value="InterPro"/>
</dbReference>
<dbReference type="OrthoDB" id="5835829at2759"/>
<dbReference type="GO" id="GO:0016138">
    <property type="term" value="P:glycoside biosynthetic process"/>
    <property type="evidence" value="ECO:0007669"/>
    <property type="project" value="UniProtKB-ARBA"/>
</dbReference>
<dbReference type="Proteomes" id="UP000325577">
    <property type="component" value="Linkage Group LG1"/>
</dbReference>
<dbReference type="EMBL" id="CM018032">
    <property type="protein sequence ID" value="KAA8547944.1"/>
    <property type="molecule type" value="Genomic_DNA"/>
</dbReference>
<accession>A0A5J5BZ61</accession>
<dbReference type="Gene3D" id="3.40.50.2000">
    <property type="entry name" value="Glycogen Phosphorylase B"/>
    <property type="match status" value="3"/>
</dbReference>
<evidence type="ECO:0000256" key="4">
    <source>
        <dbReference type="SAM" id="MobiDB-lite"/>
    </source>
</evidence>
<evidence type="ECO:0008006" key="7">
    <source>
        <dbReference type="Google" id="ProtNLM"/>
    </source>
</evidence>